<feature type="transmembrane region" description="Helical" evidence="7">
    <location>
        <begin position="535"/>
        <end position="553"/>
    </location>
</feature>
<organism evidence="10 11">
    <name type="scientific">Paenibacillus agri</name>
    <dbReference type="NCBI Taxonomy" id="2744309"/>
    <lineage>
        <taxon>Bacteria</taxon>
        <taxon>Bacillati</taxon>
        <taxon>Bacillota</taxon>
        <taxon>Bacilli</taxon>
        <taxon>Bacillales</taxon>
        <taxon>Paenibacillaceae</taxon>
        <taxon>Paenibacillus</taxon>
    </lineage>
</organism>
<dbReference type="PANTHER" id="PTHR24104">
    <property type="entry name" value="E3 UBIQUITIN-PROTEIN LIGASE NHLRC1-RELATED"/>
    <property type="match status" value="1"/>
</dbReference>
<dbReference type="EMBL" id="JABWCS010000218">
    <property type="protein sequence ID" value="NUU63226.1"/>
    <property type="molecule type" value="Genomic_DNA"/>
</dbReference>
<comment type="subcellular location">
    <subcellularLocation>
        <location evidence="1">Membrane</location>
        <topology evidence="1">Multi-pass membrane protein</topology>
    </subcellularLocation>
</comment>
<dbReference type="Proteomes" id="UP000564806">
    <property type="component" value="Unassembled WGS sequence"/>
</dbReference>
<keyword evidence="3" id="KW-0677">Repeat</keyword>
<gene>
    <name evidence="10" type="ORF">HPT30_23000</name>
</gene>
<evidence type="ECO:0000256" key="1">
    <source>
        <dbReference type="ARBA" id="ARBA00004141"/>
    </source>
</evidence>
<dbReference type="RefSeq" id="WP_175373648.1">
    <property type="nucleotide sequence ID" value="NZ_JABWCS010000218.1"/>
</dbReference>
<dbReference type="PANTHER" id="PTHR24104:SF25">
    <property type="entry name" value="PROTEIN LIN-41"/>
    <property type="match status" value="1"/>
</dbReference>
<dbReference type="Gene3D" id="2.120.10.30">
    <property type="entry name" value="TolB, C-terminal domain"/>
    <property type="match status" value="2"/>
</dbReference>
<evidence type="ECO:0000256" key="3">
    <source>
        <dbReference type="ARBA" id="ARBA00022737"/>
    </source>
</evidence>
<dbReference type="SUPFAM" id="SSF63829">
    <property type="entry name" value="Calcium-dependent phosphotriesterase"/>
    <property type="match status" value="1"/>
</dbReference>
<dbReference type="Pfam" id="PF01436">
    <property type="entry name" value="NHL"/>
    <property type="match status" value="1"/>
</dbReference>
<name>A0A850ERS9_9BACL</name>
<keyword evidence="2 7" id="KW-0812">Transmembrane</keyword>
<dbReference type="CDD" id="cd05819">
    <property type="entry name" value="NHL"/>
    <property type="match status" value="1"/>
</dbReference>
<feature type="transmembrane region" description="Helical" evidence="7">
    <location>
        <begin position="565"/>
        <end position="585"/>
    </location>
</feature>
<evidence type="ECO:0000313" key="11">
    <source>
        <dbReference type="Proteomes" id="UP000564806"/>
    </source>
</evidence>
<feature type="transmembrane region" description="Helical" evidence="7">
    <location>
        <begin position="597"/>
        <end position="620"/>
    </location>
</feature>
<evidence type="ECO:0000259" key="9">
    <source>
        <dbReference type="Pfam" id="PF04893"/>
    </source>
</evidence>
<dbReference type="Pfam" id="PF04893">
    <property type="entry name" value="Yip1"/>
    <property type="match status" value="1"/>
</dbReference>
<feature type="transmembrane region" description="Helical" evidence="7">
    <location>
        <begin position="431"/>
        <end position="449"/>
    </location>
</feature>
<feature type="domain" description="Yip1" evidence="9">
    <location>
        <begin position="478"/>
        <end position="645"/>
    </location>
</feature>
<dbReference type="InterPro" id="IPR050952">
    <property type="entry name" value="TRIM-NHL_E3_ligases"/>
</dbReference>
<sequence>MKKWLSIPLLVLVFISLLPSTASARLPYITAYYDSNQSTWFRIQPIYSPAETLTVELGDPVDITVAPNDEVYVVDKELEQVIVLNNDGKVQRTIGASEGTGKLAAPEGVFVTADGDVYVADSGNQRIAVFTSDGTYQREYKKPDTPLLGSDHFVPVKLVVDRRGVMYIQLNSSYQGLVRLSPDGEFMGHFGANKADQSMINRLKQLVLNKEQLAQEKPALPKPITNVAMDADGFIYTATAGGEGKGAIRKLNAGGVDGFKNKVMYNGHGIVDVAIGQEGFLYNVDLDSMRINLYDHTGDVLFAFGFIDKETQQYGVIGYPTGIAVDSKNAVWISDSGTNMVHKYVRTEFGKDVLQALALYAGGKYEDSKPYWESVYARNDMYNGSFQGLGKVYLHENDHADALKFMKVAFDTDGYSKAFWQIRLEWLQEHFVMLVLGIISGFLVLHFGVRGLRALRRKYPTPSSWKQPLQDIRNFGYVMIHPYEGFYRIKEARIAPWITIALLLSVIAVKIARIYWTGFLFNPVELRNVNALRDLAFFIVPWVTWIIANYLVCSIKDGEGKFREVVQGSVYALSPYLFISIPVLILSNVASLDEAVLVHALNTLATLWMLAMFFVMTQVIHNFDFLETFKNSAISVFAIVTIWVFGFIILGLSYNLYDFFYELYKEVNFYH</sequence>
<evidence type="ECO:0000256" key="4">
    <source>
        <dbReference type="ARBA" id="ARBA00022989"/>
    </source>
</evidence>
<keyword evidence="5 7" id="KW-0472">Membrane</keyword>
<accession>A0A850ERS9</accession>
<dbReference type="InterPro" id="IPR011042">
    <property type="entry name" value="6-blade_b-propeller_TolB-like"/>
</dbReference>
<keyword evidence="4 7" id="KW-1133">Transmembrane helix</keyword>
<evidence type="ECO:0000256" key="7">
    <source>
        <dbReference type="SAM" id="Phobius"/>
    </source>
</evidence>
<evidence type="ECO:0000256" key="8">
    <source>
        <dbReference type="SAM" id="SignalP"/>
    </source>
</evidence>
<protein>
    <submittedName>
        <fullName evidence="10">YIP1 family protein</fullName>
    </submittedName>
</protein>
<evidence type="ECO:0000313" key="10">
    <source>
        <dbReference type="EMBL" id="NUU63226.1"/>
    </source>
</evidence>
<dbReference type="GO" id="GO:0016020">
    <property type="term" value="C:membrane"/>
    <property type="evidence" value="ECO:0007669"/>
    <property type="project" value="UniProtKB-SubCell"/>
</dbReference>
<feature type="repeat" description="NHL" evidence="6">
    <location>
        <begin position="97"/>
        <end position="133"/>
    </location>
</feature>
<feature type="transmembrane region" description="Helical" evidence="7">
    <location>
        <begin position="494"/>
        <end position="515"/>
    </location>
</feature>
<dbReference type="PROSITE" id="PS51125">
    <property type="entry name" value="NHL"/>
    <property type="match status" value="1"/>
</dbReference>
<dbReference type="InterPro" id="IPR001258">
    <property type="entry name" value="NHL_repeat"/>
</dbReference>
<keyword evidence="8" id="KW-0732">Signal</keyword>
<feature type="chain" id="PRO_5032573158" evidence="8">
    <location>
        <begin position="25"/>
        <end position="671"/>
    </location>
</feature>
<evidence type="ECO:0000256" key="5">
    <source>
        <dbReference type="ARBA" id="ARBA00023136"/>
    </source>
</evidence>
<dbReference type="AlphaFoldDB" id="A0A850ERS9"/>
<evidence type="ECO:0000256" key="6">
    <source>
        <dbReference type="PROSITE-ProRule" id="PRU00504"/>
    </source>
</evidence>
<proteinExistence type="predicted"/>
<dbReference type="InterPro" id="IPR006977">
    <property type="entry name" value="Yip1_dom"/>
</dbReference>
<evidence type="ECO:0000256" key="2">
    <source>
        <dbReference type="ARBA" id="ARBA00022692"/>
    </source>
</evidence>
<reference evidence="10" key="1">
    <citation type="submission" date="2020-06" db="EMBL/GenBank/DDBJ databases">
        <title>Paenibacillus sp. nov., isolated from soil.</title>
        <authorList>
            <person name="Seo Y.L."/>
        </authorList>
    </citation>
    <scope>NUCLEOTIDE SEQUENCE [LARGE SCALE GENOMIC DNA]</scope>
    <source>
        <strain evidence="10">JW14</strain>
    </source>
</reference>
<feature type="signal peptide" evidence="8">
    <location>
        <begin position="1"/>
        <end position="24"/>
    </location>
</feature>
<keyword evidence="11" id="KW-1185">Reference proteome</keyword>
<dbReference type="GO" id="GO:0008270">
    <property type="term" value="F:zinc ion binding"/>
    <property type="evidence" value="ECO:0007669"/>
    <property type="project" value="UniProtKB-KW"/>
</dbReference>
<comment type="caution">
    <text evidence="10">The sequence shown here is derived from an EMBL/GenBank/DDBJ whole genome shotgun (WGS) entry which is preliminary data.</text>
</comment>
<feature type="transmembrane region" description="Helical" evidence="7">
    <location>
        <begin position="632"/>
        <end position="654"/>
    </location>
</feature>